<dbReference type="WBParaSite" id="HPLM_0000980501-mRNA-1">
    <property type="protein sequence ID" value="HPLM_0000980501-mRNA-1"/>
    <property type="gene ID" value="HPLM_0000980501"/>
</dbReference>
<dbReference type="PANTHER" id="PTHR47163">
    <property type="entry name" value="DDE_TNP_IS1595 DOMAIN-CONTAINING PROTEIN"/>
    <property type="match status" value="1"/>
</dbReference>
<evidence type="ECO:0000313" key="2">
    <source>
        <dbReference type="Proteomes" id="UP000268014"/>
    </source>
</evidence>
<dbReference type="OrthoDB" id="5809873at2759"/>
<keyword evidence="2" id="KW-1185">Reference proteome</keyword>
<reference evidence="3" key="1">
    <citation type="submission" date="2017-02" db="UniProtKB">
        <authorList>
            <consortium name="WormBaseParasite"/>
        </authorList>
    </citation>
    <scope>IDENTIFICATION</scope>
</reference>
<dbReference type="AlphaFoldDB" id="A0A0N4WG91"/>
<sequence>MGLISTPLCPSCQGSMTPRNEEHHNGWVCNRRSCRTGPTNETKVYVPARKGSFFDKSNLGESTVFALTYFWFHDIGNVKDKAYELHMNPRTVVQWEKCFREVCAEHFRRNPPIIGGFGCEVEIGETLVTRRKYNRGRWVRRHQWLSGGNERGRVELS</sequence>
<gene>
    <name evidence="1" type="ORF">HPLM_LOCUS9797</name>
</gene>
<proteinExistence type="predicted"/>
<dbReference type="Proteomes" id="UP000268014">
    <property type="component" value="Unassembled WGS sequence"/>
</dbReference>
<name>A0A0N4WG91_HAEPC</name>
<dbReference type="EMBL" id="UZAF01017144">
    <property type="protein sequence ID" value="VDO38409.1"/>
    <property type="molecule type" value="Genomic_DNA"/>
</dbReference>
<evidence type="ECO:0000313" key="1">
    <source>
        <dbReference type="EMBL" id="VDO38409.1"/>
    </source>
</evidence>
<dbReference type="PANTHER" id="PTHR47163:SF2">
    <property type="entry name" value="SI:DKEY-17M8.2"/>
    <property type="match status" value="1"/>
</dbReference>
<evidence type="ECO:0000313" key="3">
    <source>
        <dbReference type="WBParaSite" id="HPLM_0000980501-mRNA-1"/>
    </source>
</evidence>
<protein>
    <submittedName>
        <fullName evidence="3">Helix-turn-helix domain-containing protein</fullName>
    </submittedName>
</protein>
<dbReference type="OMA" id="WESGRAF"/>
<dbReference type="InterPro" id="IPR053164">
    <property type="entry name" value="IS1016-like_transposase"/>
</dbReference>
<reference evidence="1 2" key="2">
    <citation type="submission" date="2018-11" db="EMBL/GenBank/DDBJ databases">
        <authorList>
            <consortium name="Pathogen Informatics"/>
        </authorList>
    </citation>
    <scope>NUCLEOTIDE SEQUENCE [LARGE SCALE GENOMIC DNA]</scope>
    <source>
        <strain evidence="1 2">MHpl1</strain>
    </source>
</reference>
<accession>A0A0N4WG91</accession>
<organism evidence="3">
    <name type="scientific">Haemonchus placei</name>
    <name type="common">Barber's pole worm</name>
    <dbReference type="NCBI Taxonomy" id="6290"/>
    <lineage>
        <taxon>Eukaryota</taxon>
        <taxon>Metazoa</taxon>
        <taxon>Ecdysozoa</taxon>
        <taxon>Nematoda</taxon>
        <taxon>Chromadorea</taxon>
        <taxon>Rhabditida</taxon>
        <taxon>Rhabditina</taxon>
        <taxon>Rhabditomorpha</taxon>
        <taxon>Strongyloidea</taxon>
        <taxon>Trichostrongylidae</taxon>
        <taxon>Haemonchus</taxon>
    </lineage>
</organism>